<dbReference type="EnsemblMetazoa" id="GPPI047092-RA">
    <property type="protein sequence ID" value="GPPI047092-PA"/>
    <property type="gene ID" value="GPPI047092"/>
</dbReference>
<proteinExistence type="predicted"/>
<sequence>MNEPKHGRRKLILTVTYNQISYAMPCTQYTEYHHVMVFYITCVADFKFDSLLIDKAYLSKRGNMGIATAIPEPSRQEVNDIISALNPFR</sequence>
<dbReference type="VEuPathDB" id="VectorBase:GPPI047092"/>
<dbReference type="Proteomes" id="UP000092460">
    <property type="component" value="Unassembled WGS sequence"/>
</dbReference>
<name>A0A1B0C260_9MUSC</name>
<reference evidence="1" key="2">
    <citation type="submission" date="2020-05" db="UniProtKB">
        <authorList>
            <consortium name="EnsemblMetazoa"/>
        </authorList>
    </citation>
    <scope>IDENTIFICATION</scope>
    <source>
        <strain evidence="1">IAEA</strain>
    </source>
</reference>
<evidence type="ECO:0000313" key="2">
    <source>
        <dbReference type="Proteomes" id="UP000092460"/>
    </source>
</evidence>
<evidence type="ECO:0000313" key="1">
    <source>
        <dbReference type="EnsemblMetazoa" id="GPPI047092-PA"/>
    </source>
</evidence>
<keyword evidence="2" id="KW-1185">Reference proteome</keyword>
<dbReference type="EMBL" id="JXJN01024348">
    <property type="status" value="NOT_ANNOTATED_CDS"/>
    <property type="molecule type" value="Genomic_DNA"/>
</dbReference>
<dbReference type="AlphaFoldDB" id="A0A1B0C260"/>
<reference evidence="2" key="1">
    <citation type="submission" date="2015-01" db="EMBL/GenBank/DDBJ databases">
        <authorList>
            <person name="Aksoy S."/>
            <person name="Warren W."/>
            <person name="Wilson R.K."/>
        </authorList>
    </citation>
    <scope>NUCLEOTIDE SEQUENCE [LARGE SCALE GENOMIC DNA]</scope>
    <source>
        <strain evidence="2">IAEA</strain>
    </source>
</reference>
<organism evidence="1 2">
    <name type="scientific">Glossina palpalis gambiensis</name>
    <dbReference type="NCBI Taxonomy" id="67801"/>
    <lineage>
        <taxon>Eukaryota</taxon>
        <taxon>Metazoa</taxon>
        <taxon>Ecdysozoa</taxon>
        <taxon>Arthropoda</taxon>
        <taxon>Hexapoda</taxon>
        <taxon>Insecta</taxon>
        <taxon>Pterygota</taxon>
        <taxon>Neoptera</taxon>
        <taxon>Endopterygota</taxon>
        <taxon>Diptera</taxon>
        <taxon>Brachycera</taxon>
        <taxon>Muscomorpha</taxon>
        <taxon>Hippoboscoidea</taxon>
        <taxon>Glossinidae</taxon>
        <taxon>Glossina</taxon>
    </lineage>
</organism>
<accession>A0A1B0C260</accession>
<protein>
    <submittedName>
        <fullName evidence="1">Uncharacterized protein</fullName>
    </submittedName>
</protein>